<dbReference type="Pfam" id="PF12625">
    <property type="entry name" value="Arabinose_bd"/>
    <property type="match status" value="1"/>
</dbReference>
<protein>
    <submittedName>
        <fullName evidence="5">AraC family transcriptional regulator</fullName>
    </submittedName>
</protein>
<evidence type="ECO:0000259" key="4">
    <source>
        <dbReference type="PROSITE" id="PS01124"/>
    </source>
</evidence>
<evidence type="ECO:0000256" key="2">
    <source>
        <dbReference type="ARBA" id="ARBA00023125"/>
    </source>
</evidence>
<dbReference type="Proteomes" id="UP001143463">
    <property type="component" value="Unassembled WGS sequence"/>
</dbReference>
<sequence>MSSPGPDPRLSLRDNDLSSRDMGPVVRAASLRGLPALVDALGGDSAALLARFGVTREAVSSDDAVIGVRSAGLLLETAAAELGRPDLGLLLAERQDAGVLGPLAVAIENARTLGEALASASRFLFVHSPALSIAQVADPEEVRGVLAVRYGAAVDGAAEPLPLPPQAADLGLGLLHRIILLLHGGPYGLRSAHLAHPPLVPVTRYTDFFGSDVRFERPAAVLRLPAALTAAPVAGGDRLLRTLALDYLESHFAEPGQTVAGRVRGALARSLGSAPPQVADVARLLRLHPRTLQRHLAAEGTTFEAVLDEVRRDAAHRLITTTDLPFAQVTAMLGLAAQSGLTRAVRRWFGTTPTRLRAGRRGS</sequence>
<comment type="caution">
    <text evidence="5">The sequence shown here is derived from an EMBL/GenBank/DDBJ whole genome shotgun (WGS) entry which is preliminary data.</text>
</comment>
<proteinExistence type="predicted"/>
<evidence type="ECO:0000256" key="1">
    <source>
        <dbReference type="ARBA" id="ARBA00023015"/>
    </source>
</evidence>
<dbReference type="SMART" id="SM00342">
    <property type="entry name" value="HTH_ARAC"/>
    <property type="match status" value="1"/>
</dbReference>
<evidence type="ECO:0000256" key="3">
    <source>
        <dbReference type="ARBA" id="ARBA00023163"/>
    </source>
</evidence>
<dbReference type="GO" id="GO:0003700">
    <property type="term" value="F:DNA-binding transcription factor activity"/>
    <property type="evidence" value="ECO:0007669"/>
    <property type="project" value="InterPro"/>
</dbReference>
<keyword evidence="3" id="KW-0804">Transcription</keyword>
<dbReference type="PROSITE" id="PS01124">
    <property type="entry name" value="HTH_ARAC_FAMILY_2"/>
    <property type="match status" value="1"/>
</dbReference>
<evidence type="ECO:0000313" key="6">
    <source>
        <dbReference type="Proteomes" id="UP001143463"/>
    </source>
</evidence>
<dbReference type="PANTHER" id="PTHR47894">
    <property type="entry name" value="HTH-TYPE TRANSCRIPTIONAL REGULATOR GADX"/>
    <property type="match status" value="1"/>
</dbReference>
<reference evidence="5" key="2">
    <citation type="submission" date="2023-01" db="EMBL/GenBank/DDBJ databases">
        <authorList>
            <person name="Sun Q."/>
            <person name="Evtushenko L."/>
        </authorList>
    </citation>
    <scope>NUCLEOTIDE SEQUENCE</scope>
    <source>
        <strain evidence="5">VKM Ac-1069</strain>
    </source>
</reference>
<dbReference type="AlphaFoldDB" id="A0A9W6L8H1"/>
<accession>A0A9W6L8H1</accession>
<dbReference type="GO" id="GO:0000976">
    <property type="term" value="F:transcription cis-regulatory region binding"/>
    <property type="evidence" value="ECO:0007669"/>
    <property type="project" value="TreeGrafter"/>
</dbReference>
<keyword evidence="2" id="KW-0238">DNA-binding</keyword>
<name>A0A9W6L8H1_9PSEU</name>
<keyword evidence="1" id="KW-0805">Transcription regulation</keyword>
<gene>
    <name evidence="5" type="ORF">GCM10017577_62620</name>
</gene>
<dbReference type="Pfam" id="PF12833">
    <property type="entry name" value="HTH_18"/>
    <property type="match status" value="1"/>
</dbReference>
<dbReference type="PANTHER" id="PTHR47894:SF4">
    <property type="entry name" value="HTH-TYPE TRANSCRIPTIONAL REGULATOR GADX"/>
    <property type="match status" value="1"/>
</dbReference>
<dbReference type="GO" id="GO:0005829">
    <property type="term" value="C:cytosol"/>
    <property type="evidence" value="ECO:0007669"/>
    <property type="project" value="TreeGrafter"/>
</dbReference>
<evidence type="ECO:0000313" key="5">
    <source>
        <dbReference type="EMBL" id="GLL15113.1"/>
    </source>
</evidence>
<dbReference type="EMBL" id="BSFQ01000041">
    <property type="protein sequence ID" value="GLL15113.1"/>
    <property type="molecule type" value="Genomic_DNA"/>
</dbReference>
<dbReference type="InterPro" id="IPR018060">
    <property type="entry name" value="HTH_AraC"/>
</dbReference>
<keyword evidence="6" id="KW-1185">Reference proteome</keyword>
<organism evidence="5 6">
    <name type="scientific">Pseudonocardia halophobica</name>
    <dbReference type="NCBI Taxonomy" id="29401"/>
    <lineage>
        <taxon>Bacteria</taxon>
        <taxon>Bacillati</taxon>
        <taxon>Actinomycetota</taxon>
        <taxon>Actinomycetes</taxon>
        <taxon>Pseudonocardiales</taxon>
        <taxon>Pseudonocardiaceae</taxon>
        <taxon>Pseudonocardia</taxon>
    </lineage>
</organism>
<dbReference type="SUPFAM" id="SSF46689">
    <property type="entry name" value="Homeodomain-like"/>
    <property type="match status" value="1"/>
</dbReference>
<reference evidence="5" key="1">
    <citation type="journal article" date="2014" name="Int. J. Syst. Evol. Microbiol.">
        <title>Complete genome sequence of Corynebacterium casei LMG S-19264T (=DSM 44701T), isolated from a smear-ripened cheese.</title>
        <authorList>
            <consortium name="US DOE Joint Genome Institute (JGI-PGF)"/>
            <person name="Walter F."/>
            <person name="Albersmeier A."/>
            <person name="Kalinowski J."/>
            <person name="Ruckert C."/>
        </authorList>
    </citation>
    <scope>NUCLEOTIDE SEQUENCE</scope>
    <source>
        <strain evidence="5">VKM Ac-1069</strain>
    </source>
</reference>
<feature type="domain" description="HTH araC/xylS-type" evidence="4">
    <location>
        <begin position="261"/>
        <end position="359"/>
    </location>
</feature>
<dbReference type="InterPro" id="IPR032687">
    <property type="entry name" value="AraC-type_N"/>
</dbReference>
<dbReference type="Gene3D" id="1.10.10.60">
    <property type="entry name" value="Homeodomain-like"/>
    <property type="match status" value="1"/>
</dbReference>
<dbReference type="InterPro" id="IPR009057">
    <property type="entry name" value="Homeodomain-like_sf"/>
</dbReference>